<keyword evidence="1" id="KW-1133">Transmembrane helix</keyword>
<keyword evidence="1" id="KW-0812">Transmembrane</keyword>
<reference evidence="2" key="1">
    <citation type="thesis" date="2020" institute="ProQuest LLC" country="789 East Eisenhower Parkway, Ann Arbor, MI, USA">
        <title>Comparative Genomics and Chromosome Evolution.</title>
        <authorList>
            <person name="Mudd A.B."/>
        </authorList>
    </citation>
    <scope>NUCLEOTIDE SEQUENCE</scope>
    <source>
        <strain evidence="2">237g6f4</strain>
        <tissue evidence="2">Blood</tissue>
    </source>
</reference>
<protein>
    <submittedName>
        <fullName evidence="2">Uncharacterized protein</fullName>
    </submittedName>
</protein>
<evidence type="ECO:0000256" key="1">
    <source>
        <dbReference type="SAM" id="Phobius"/>
    </source>
</evidence>
<accession>A0AAV6ZIQ9</accession>
<keyword evidence="3" id="KW-1185">Reference proteome</keyword>
<keyword evidence="1" id="KW-0472">Membrane</keyword>
<sequence>MFFIFLDSSSFCISSFWITSVSVFDACSPCLEISLRILFSRSSSRLLIFKLWTLSSVTSLFVVSFWRTFLSFFFFFSEASSSVSIWCPRCSPASLQDTQIQAASSVQ</sequence>
<proteinExistence type="predicted"/>
<dbReference type="Proteomes" id="UP000824782">
    <property type="component" value="Unassembled WGS sequence"/>
</dbReference>
<evidence type="ECO:0000313" key="3">
    <source>
        <dbReference type="Proteomes" id="UP000824782"/>
    </source>
</evidence>
<dbReference type="EMBL" id="WNYA01000205">
    <property type="protein sequence ID" value="KAG8549282.1"/>
    <property type="molecule type" value="Genomic_DNA"/>
</dbReference>
<name>A0AAV6ZIQ9_ENGPU</name>
<feature type="transmembrane region" description="Helical" evidence="1">
    <location>
        <begin position="51"/>
        <end position="76"/>
    </location>
</feature>
<comment type="caution">
    <text evidence="2">The sequence shown here is derived from an EMBL/GenBank/DDBJ whole genome shotgun (WGS) entry which is preliminary data.</text>
</comment>
<evidence type="ECO:0000313" key="2">
    <source>
        <dbReference type="EMBL" id="KAG8549282.1"/>
    </source>
</evidence>
<gene>
    <name evidence="2" type="ORF">GDO81_021756</name>
</gene>
<feature type="transmembrane region" description="Helical" evidence="1">
    <location>
        <begin position="16"/>
        <end position="39"/>
    </location>
</feature>
<dbReference type="AlphaFoldDB" id="A0AAV6ZIQ9"/>
<organism evidence="2 3">
    <name type="scientific">Engystomops pustulosus</name>
    <name type="common">Tungara frog</name>
    <name type="synonym">Physalaemus pustulosus</name>
    <dbReference type="NCBI Taxonomy" id="76066"/>
    <lineage>
        <taxon>Eukaryota</taxon>
        <taxon>Metazoa</taxon>
        <taxon>Chordata</taxon>
        <taxon>Craniata</taxon>
        <taxon>Vertebrata</taxon>
        <taxon>Euteleostomi</taxon>
        <taxon>Amphibia</taxon>
        <taxon>Batrachia</taxon>
        <taxon>Anura</taxon>
        <taxon>Neobatrachia</taxon>
        <taxon>Hyloidea</taxon>
        <taxon>Leptodactylidae</taxon>
        <taxon>Leiuperinae</taxon>
        <taxon>Engystomops</taxon>
    </lineage>
</organism>